<dbReference type="EMBL" id="FQNC01000043">
    <property type="protein sequence ID" value="SGY49042.1"/>
    <property type="molecule type" value="Genomic_DNA"/>
</dbReference>
<evidence type="ECO:0000256" key="1">
    <source>
        <dbReference type="SAM" id="MobiDB-lite"/>
    </source>
</evidence>
<dbReference type="AlphaFoldDB" id="A0A2X0P0P8"/>
<feature type="region of interest" description="Disordered" evidence="1">
    <location>
        <begin position="24"/>
        <end position="49"/>
    </location>
</feature>
<dbReference type="PANTHER" id="PTHR31694:SF26">
    <property type="entry name" value="OS05G0151100 PROTEIN"/>
    <property type="match status" value="1"/>
</dbReference>
<dbReference type="SUPFAM" id="SSF47240">
    <property type="entry name" value="Ferritin-like"/>
    <property type="match status" value="1"/>
</dbReference>
<feature type="region of interest" description="Disordered" evidence="1">
    <location>
        <begin position="278"/>
        <end position="309"/>
    </location>
</feature>
<organism evidence="3 4">
    <name type="scientific">Microbotryum silenes-dioicae</name>
    <dbReference type="NCBI Taxonomy" id="796604"/>
    <lineage>
        <taxon>Eukaryota</taxon>
        <taxon>Fungi</taxon>
        <taxon>Dikarya</taxon>
        <taxon>Basidiomycota</taxon>
        <taxon>Pucciniomycotina</taxon>
        <taxon>Microbotryomycetes</taxon>
        <taxon>Microbotryales</taxon>
        <taxon>Microbotryaceae</taxon>
        <taxon>Microbotryum</taxon>
    </lineage>
</organism>
<dbReference type="CDD" id="cd00657">
    <property type="entry name" value="Ferritin_like"/>
    <property type="match status" value="1"/>
</dbReference>
<feature type="signal peptide" evidence="2">
    <location>
        <begin position="1"/>
        <end position="21"/>
    </location>
</feature>
<evidence type="ECO:0000256" key="2">
    <source>
        <dbReference type="SAM" id="SignalP"/>
    </source>
</evidence>
<keyword evidence="2" id="KW-0732">Signal</keyword>
<keyword evidence="4" id="KW-1185">Reference proteome</keyword>
<dbReference type="STRING" id="796604.A0A2X0P0P8"/>
<feature type="chain" id="PRO_5015855930" evidence="2">
    <location>
        <begin position="22"/>
        <end position="380"/>
    </location>
</feature>
<proteinExistence type="predicted"/>
<name>A0A2X0P0P8_9BASI</name>
<feature type="compositionally biased region" description="Low complexity" evidence="1">
    <location>
        <begin position="278"/>
        <end position="293"/>
    </location>
</feature>
<gene>
    <name evidence="3" type="primary">BQ5605_C001g00731</name>
    <name evidence="3" type="ORF">BQ5605_C001G00731</name>
</gene>
<dbReference type="Proteomes" id="UP000249464">
    <property type="component" value="Unassembled WGS sequence"/>
</dbReference>
<sequence length="380" mass="41132">MRSVLALVAIALAVASPMAAAAYPRAGEQSPPHPPAKGKGDHYHHEHKRITKVPKKRQYVKVADLEIMNFALTLELMESSFFSQGVNRFKREDFETWPKMYEHLQSIASQESDHVKALKKALGDHAVSACEYDFGESLNSAEDFVYTSLILETVGASTYLGATPLLSTPELIEASGSILVNEARHGTFLSESLGLNGYSTSFETALNYKQAWTLAYNMIKIDKCAGVKNKLLPDDLNPFPALTIVKPEASKGFPFVVSKGSTLVLQFSGLPVSNDANDAAVPNDANDAAVPNDANDDSAAKAPKGKMAPKSKMAPKEYYAAFLNNGVTTYVPLEPVKSGANWQVQAPTNVRGSTYVMVTTSENSLSNNNTVAGPAIKFFY</sequence>
<dbReference type="Pfam" id="PF13668">
    <property type="entry name" value="Ferritin_2"/>
    <property type="match status" value="1"/>
</dbReference>
<evidence type="ECO:0000313" key="4">
    <source>
        <dbReference type="Proteomes" id="UP000249464"/>
    </source>
</evidence>
<dbReference type="InterPro" id="IPR009078">
    <property type="entry name" value="Ferritin-like_SF"/>
</dbReference>
<accession>A0A2X0P0P8</accession>
<protein>
    <submittedName>
        <fullName evidence="3">BQ5605_C001g00731 protein</fullName>
    </submittedName>
</protein>
<reference evidence="3 4" key="1">
    <citation type="submission" date="2016-11" db="EMBL/GenBank/DDBJ databases">
        <authorList>
            <person name="Jaros S."/>
            <person name="Januszkiewicz K."/>
            <person name="Wedrychowicz H."/>
        </authorList>
    </citation>
    <scope>NUCLEOTIDE SEQUENCE [LARGE SCALE GENOMIC DNA]</scope>
</reference>
<evidence type="ECO:0000313" key="3">
    <source>
        <dbReference type="EMBL" id="SGY49042.1"/>
    </source>
</evidence>
<dbReference type="InterPro" id="IPR052965">
    <property type="entry name" value="Pigment-catalase-like"/>
</dbReference>
<dbReference type="PANTHER" id="PTHR31694">
    <property type="entry name" value="DESICCATION-LIKE PROTEIN"/>
    <property type="match status" value="1"/>
</dbReference>